<evidence type="ECO:0000256" key="2">
    <source>
        <dbReference type="SAM" id="Phobius"/>
    </source>
</evidence>
<sequence>MRLRKTLFWVHLGCGVTVGLVVLMMSVTGLLLTYERQILDWADHASYPQLRPEAGGKSLALAVQAAGSVLPANGSMNVVVFAAPERAVSVRSGRNPPVLVDPYTGRLLGNGASGLREFFATVTRMHRWFAVGDDQRGVARAITGASNLVFGFLVLSGLYLWLPRIWRKRQFLARLRFARSYPGRQARDYNWHHVLGIWAAVPLLLVISTATVFSYGWANQLVYQAFGEEPPQRRGGPPAPAQAPGTDTSRIDALFAEAAGRVPGWRTISFTVPAADAAALAFRVDRGNGAQPHRQITVSLDRSDGQPLATEVFGDATPGRQARVMIRWLHTGELGGPAGQTLAGLACIAAILLVWTGLCMAWRRLVQPVLRRLRARPIRRAKDAA</sequence>
<dbReference type="InterPro" id="IPR005625">
    <property type="entry name" value="PepSY-ass_TM"/>
</dbReference>
<proteinExistence type="predicted"/>
<keyword evidence="4" id="KW-1185">Reference proteome</keyword>
<gene>
    <name evidence="3" type="ORF">V3330_01960</name>
</gene>
<dbReference type="Proteomes" id="UP001359886">
    <property type="component" value="Unassembled WGS sequence"/>
</dbReference>
<dbReference type="Pfam" id="PF03929">
    <property type="entry name" value="PepSY_TM"/>
    <property type="match status" value="1"/>
</dbReference>
<feature type="transmembrane region" description="Helical" evidence="2">
    <location>
        <begin position="138"/>
        <end position="162"/>
    </location>
</feature>
<evidence type="ECO:0000313" key="4">
    <source>
        <dbReference type="Proteomes" id="UP001359886"/>
    </source>
</evidence>
<protein>
    <submittedName>
        <fullName evidence="3">PepSY-associated TM helix domain-containing protein</fullName>
    </submittedName>
</protein>
<feature type="transmembrane region" description="Helical" evidence="2">
    <location>
        <begin position="342"/>
        <end position="362"/>
    </location>
</feature>
<dbReference type="AlphaFoldDB" id="A0AAW9R9K2"/>
<keyword evidence="2" id="KW-0812">Transmembrane</keyword>
<evidence type="ECO:0000256" key="1">
    <source>
        <dbReference type="SAM" id="MobiDB-lite"/>
    </source>
</evidence>
<name>A0AAW9R9K2_9GAMM</name>
<dbReference type="PANTHER" id="PTHR34219:SF3">
    <property type="entry name" value="BLL7967 PROTEIN"/>
    <property type="match status" value="1"/>
</dbReference>
<feature type="transmembrane region" description="Helical" evidence="2">
    <location>
        <begin position="194"/>
        <end position="218"/>
    </location>
</feature>
<keyword evidence="2" id="KW-1133">Transmembrane helix</keyword>
<accession>A0AAW9R9K2</accession>
<feature type="transmembrane region" description="Helical" evidence="2">
    <location>
        <begin position="7"/>
        <end position="32"/>
    </location>
</feature>
<evidence type="ECO:0000313" key="3">
    <source>
        <dbReference type="EMBL" id="MEJ8566377.1"/>
    </source>
</evidence>
<keyword evidence="2" id="KW-0472">Membrane</keyword>
<dbReference type="EMBL" id="JAZHOG010000001">
    <property type="protein sequence ID" value="MEJ8566377.1"/>
    <property type="molecule type" value="Genomic_DNA"/>
</dbReference>
<dbReference type="PANTHER" id="PTHR34219">
    <property type="entry name" value="IRON-REGULATED INNER MEMBRANE PROTEIN-RELATED"/>
    <property type="match status" value="1"/>
</dbReference>
<comment type="caution">
    <text evidence="3">The sequence shown here is derived from an EMBL/GenBank/DDBJ whole genome shotgun (WGS) entry which is preliminary data.</text>
</comment>
<reference evidence="3 4" key="1">
    <citation type="submission" date="2024-02" db="EMBL/GenBank/DDBJ databases">
        <title>A novel Wenzhouxiangellaceae bacterium, isolated from coastal sediments.</title>
        <authorList>
            <person name="Du Z.-J."/>
            <person name="Ye Y.-Q."/>
            <person name="Zhang X.-Y."/>
        </authorList>
    </citation>
    <scope>NUCLEOTIDE SEQUENCE [LARGE SCALE GENOMIC DNA]</scope>
    <source>
        <strain evidence="3 4">CH-27</strain>
    </source>
</reference>
<organism evidence="3 4">
    <name type="scientific">Elongatibacter sediminis</name>
    <dbReference type="NCBI Taxonomy" id="3119006"/>
    <lineage>
        <taxon>Bacteria</taxon>
        <taxon>Pseudomonadati</taxon>
        <taxon>Pseudomonadota</taxon>
        <taxon>Gammaproteobacteria</taxon>
        <taxon>Chromatiales</taxon>
        <taxon>Wenzhouxiangellaceae</taxon>
        <taxon>Elongatibacter</taxon>
    </lineage>
</organism>
<feature type="region of interest" description="Disordered" evidence="1">
    <location>
        <begin position="228"/>
        <end position="247"/>
    </location>
</feature>
<dbReference type="RefSeq" id="WP_354693697.1">
    <property type="nucleotide sequence ID" value="NZ_JAZHOG010000001.1"/>
</dbReference>